<dbReference type="InterPro" id="IPR027417">
    <property type="entry name" value="P-loop_NTPase"/>
</dbReference>
<feature type="binding site" evidence="10">
    <location>
        <begin position="117"/>
        <end position="124"/>
    </location>
    <ligand>
        <name>ATP</name>
        <dbReference type="ChEBI" id="CHEBI:30616"/>
    </ligand>
</feature>
<keyword evidence="13" id="KW-1185">Reference proteome</keyword>
<dbReference type="InterPro" id="IPR010448">
    <property type="entry name" value="Torsin"/>
</dbReference>
<dbReference type="SUPFAM" id="SSF52540">
    <property type="entry name" value="P-loop containing nucleoside triphosphate hydrolases"/>
    <property type="match status" value="1"/>
</dbReference>
<reference evidence="12 13" key="1">
    <citation type="journal article" date="2019" name="Mol. Ecol. Resour.">
        <title>Improving Illumina assemblies with Hi-C and long reads: an example with the North African dromedary.</title>
        <authorList>
            <person name="Elbers J.P."/>
            <person name="Rogers M.F."/>
            <person name="Perelman P.L."/>
            <person name="Proskuryakova A.A."/>
            <person name="Serdyukova N.A."/>
            <person name="Johnson W.E."/>
            <person name="Horin P."/>
            <person name="Corander J."/>
            <person name="Murphy D."/>
            <person name="Burger P.A."/>
        </authorList>
    </citation>
    <scope>NUCLEOTIDE SEQUENCE [LARGE SCALE GENOMIC DNA]</scope>
    <source>
        <strain evidence="12">Drom800</strain>
        <tissue evidence="12">Blood</tissue>
    </source>
</reference>
<proteinExistence type="inferred from homology"/>
<protein>
    <recommendedName>
        <fullName evidence="8">Torsin-2A</fullName>
    </recommendedName>
    <alternativeName>
        <fullName evidence="9">Torsin family 2 member A</fullName>
    </alternativeName>
</protein>
<dbReference type="GO" id="GO:0016887">
    <property type="term" value="F:ATP hydrolysis activity"/>
    <property type="evidence" value="ECO:0007669"/>
    <property type="project" value="InterPro"/>
</dbReference>
<dbReference type="GO" id="GO:0005788">
    <property type="term" value="C:endoplasmic reticulum lumen"/>
    <property type="evidence" value="ECO:0007669"/>
    <property type="project" value="UniProtKB-SubCell"/>
</dbReference>
<evidence type="ECO:0000256" key="8">
    <source>
        <dbReference type="ARBA" id="ARBA00039191"/>
    </source>
</evidence>
<feature type="domain" description="Torsin-1A C-terminal" evidence="11">
    <location>
        <begin position="303"/>
        <end position="357"/>
    </location>
</feature>
<dbReference type="PRINTS" id="PR00300">
    <property type="entry name" value="CLPPROTEASEA"/>
</dbReference>
<evidence type="ECO:0000313" key="13">
    <source>
        <dbReference type="Proteomes" id="UP000299084"/>
    </source>
</evidence>
<dbReference type="AlphaFoldDB" id="A0A5N4EA36"/>
<keyword evidence="6 10" id="KW-0067">ATP-binding</keyword>
<dbReference type="PANTHER" id="PTHR10760">
    <property type="entry name" value="TORSIN"/>
    <property type="match status" value="1"/>
</dbReference>
<evidence type="ECO:0000256" key="5">
    <source>
        <dbReference type="ARBA" id="ARBA00022824"/>
    </source>
</evidence>
<dbReference type="EMBL" id="JWIN03000004">
    <property type="protein sequence ID" value="KAB1280341.1"/>
    <property type="molecule type" value="Genomic_DNA"/>
</dbReference>
<dbReference type="Pfam" id="PF21376">
    <property type="entry name" value="TOR1A_C"/>
    <property type="match status" value="1"/>
</dbReference>
<evidence type="ECO:0000256" key="9">
    <source>
        <dbReference type="ARBA" id="ARBA00042469"/>
    </source>
</evidence>
<organism evidence="12 13">
    <name type="scientific">Camelus dromedarius</name>
    <name type="common">Dromedary</name>
    <name type="synonym">Arabian camel</name>
    <dbReference type="NCBI Taxonomy" id="9838"/>
    <lineage>
        <taxon>Eukaryota</taxon>
        <taxon>Metazoa</taxon>
        <taxon>Chordata</taxon>
        <taxon>Craniata</taxon>
        <taxon>Vertebrata</taxon>
        <taxon>Euteleostomi</taxon>
        <taxon>Mammalia</taxon>
        <taxon>Eutheria</taxon>
        <taxon>Laurasiatheria</taxon>
        <taxon>Artiodactyla</taxon>
        <taxon>Tylopoda</taxon>
        <taxon>Camelidae</taxon>
        <taxon>Camelus</taxon>
    </lineage>
</organism>
<evidence type="ECO:0000313" key="12">
    <source>
        <dbReference type="EMBL" id="KAB1280341.1"/>
    </source>
</evidence>
<evidence type="ECO:0000256" key="4">
    <source>
        <dbReference type="ARBA" id="ARBA00022741"/>
    </source>
</evidence>
<dbReference type="Pfam" id="PF06309">
    <property type="entry name" value="Torsin"/>
    <property type="match status" value="1"/>
</dbReference>
<evidence type="ECO:0000256" key="10">
    <source>
        <dbReference type="PIRSR" id="PIRSR038079-1"/>
    </source>
</evidence>
<dbReference type="InterPro" id="IPR049337">
    <property type="entry name" value="TOR1A_C"/>
</dbReference>
<dbReference type="InterPro" id="IPR001270">
    <property type="entry name" value="ClpA/B"/>
</dbReference>
<name>A0A5N4EA36_CAMDR</name>
<evidence type="ECO:0000256" key="1">
    <source>
        <dbReference type="ARBA" id="ARBA00004319"/>
    </source>
</evidence>
<keyword evidence="7" id="KW-0325">Glycoprotein</keyword>
<evidence type="ECO:0000256" key="3">
    <source>
        <dbReference type="ARBA" id="ARBA00022729"/>
    </source>
</evidence>
<evidence type="ECO:0000259" key="11">
    <source>
        <dbReference type="Pfam" id="PF21376"/>
    </source>
</evidence>
<comment type="caution">
    <text evidence="12">The sequence shown here is derived from an EMBL/GenBank/DDBJ whole genome shotgun (WGS) entry which is preliminary data.</text>
</comment>
<dbReference type="Gene3D" id="3.40.50.300">
    <property type="entry name" value="P-loop containing nucleotide triphosphate hydrolases"/>
    <property type="match status" value="1"/>
</dbReference>
<dbReference type="InterPro" id="IPR017378">
    <property type="entry name" value="Torsin_1/2"/>
</dbReference>
<evidence type="ECO:0000256" key="6">
    <source>
        <dbReference type="ARBA" id="ARBA00022840"/>
    </source>
</evidence>
<dbReference type="GO" id="GO:0042802">
    <property type="term" value="F:identical protein binding"/>
    <property type="evidence" value="ECO:0007669"/>
    <property type="project" value="UniProtKB-ARBA"/>
</dbReference>
<comment type="similarity">
    <text evidence="2">Belongs to the ClpA/ClpB family. Torsin subfamily.</text>
</comment>
<keyword evidence="3" id="KW-0732">Signal</keyword>
<keyword evidence="4 10" id="KW-0547">Nucleotide-binding</keyword>
<dbReference type="GO" id="GO:0005635">
    <property type="term" value="C:nuclear envelope"/>
    <property type="evidence" value="ECO:0007669"/>
    <property type="project" value="TreeGrafter"/>
</dbReference>
<dbReference type="Proteomes" id="UP000299084">
    <property type="component" value="Unassembled WGS sequence"/>
</dbReference>
<evidence type="ECO:0000256" key="2">
    <source>
        <dbReference type="ARBA" id="ARBA00006235"/>
    </source>
</evidence>
<dbReference type="FunFam" id="3.40.50.300:FF:001014">
    <property type="entry name" value="Torsin"/>
    <property type="match status" value="1"/>
</dbReference>
<accession>A0A5N4EA36</accession>
<comment type="subcellular location">
    <subcellularLocation>
        <location evidence="1">Endoplasmic reticulum lumen</location>
    </subcellularLocation>
</comment>
<sequence length="358" mass="39898">MERALYKFWGEAVGGPGPSSGLARMAAATCACRPWGSLLGLLGLVSAAAAVWDLTSLRCNFGSFCECDFRPDFQGLECDLAQHLAGQHLARALVVKALKAFVQDPAPTKPLVLSLHGWTGTGKSFVSSLLAHYLFRGGLRSPHVHHFSPLIHFPHPSHMERYKVGWLHPGPPSTCSKDLKSWVQGNLTACSRSLFLFDEMDKLAPGLIEVLRPFLGSSWVVYGTNYRKAIFIFISNTGGEQINQVVLEAWRSRRDREEIRLQELEPVISQAVLDNPHHGFWHSGIMEEHLLDTLVPFLPLQRHHVRHCVLNELAQLGLEPRDEVVQAVLDSTTFFPEEEQLFSSNGCKTVASRIAFFL</sequence>
<dbReference type="GO" id="GO:0005524">
    <property type="term" value="F:ATP binding"/>
    <property type="evidence" value="ECO:0007669"/>
    <property type="project" value="UniProtKB-KW"/>
</dbReference>
<keyword evidence="5" id="KW-0256">Endoplasmic reticulum</keyword>
<gene>
    <name evidence="12" type="primary">Torsin-2A</name>
    <name evidence="12" type="ORF">Cadr_000016274</name>
</gene>
<dbReference type="PANTHER" id="PTHR10760:SF4">
    <property type="entry name" value="TORSIN-2A"/>
    <property type="match status" value="1"/>
</dbReference>
<dbReference type="PIRSF" id="PIRSF038079">
    <property type="entry name" value="Torsin_2A"/>
    <property type="match status" value="1"/>
</dbReference>
<evidence type="ECO:0000256" key="7">
    <source>
        <dbReference type="ARBA" id="ARBA00023180"/>
    </source>
</evidence>